<keyword evidence="2" id="KW-1133">Transmembrane helix</keyword>
<organism evidence="3 4">
    <name type="scientific">Cyclobacterium qasimii</name>
    <dbReference type="NCBI Taxonomy" id="1350429"/>
    <lineage>
        <taxon>Bacteria</taxon>
        <taxon>Pseudomonadati</taxon>
        <taxon>Bacteroidota</taxon>
        <taxon>Cytophagia</taxon>
        <taxon>Cytophagales</taxon>
        <taxon>Cyclobacteriaceae</taxon>
        <taxon>Cyclobacterium</taxon>
    </lineage>
</organism>
<gene>
    <name evidence="3" type="ORF">CQA01_22840</name>
</gene>
<comment type="caution">
    <text evidence="3">The sequence shown here is derived from an EMBL/GenBank/DDBJ whole genome shotgun (WGS) entry which is preliminary data.</text>
</comment>
<keyword evidence="4" id="KW-1185">Reference proteome</keyword>
<dbReference type="Proteomes" id="UP000321301">
    <property type="component" value="Unassembled WGS sequence"/>
</dbReference>
<evidence type="ECO:0000256" key="1">
    <source>
        <dbReference type="SAM" id="MobiDB-lite"/>
    </source>
</evidence>
<dbReference type="EMBL" id="BJYV01000009">
    <property type="protein sequence ID" value="GEO21750.1"/>
    <property type="molecule type" value="Genomic_DNA"/>
</dbReference>
<proteinExistence type="predicted"/>
<name>A0A512CCC7_9BACT</name>
<keyword evidence="2" id="KW-0472">Membrane</keyword>
<reference evidence="3 4" key="1">
    <citation type="submission" date="2019-07" db="EMBL/GenBank/DDBJ databases">
        <title>Whole genome shotgun sequence of Cyclobacterium qasimii NBRC 106168.</title>
        <authorList>
            <person name="Hosoyama A."/>
            <person name="Uohara A."/>
            <person name="Ohji S."/>
            <person name="Ichikawa N."/>
        </authorList>
    </citation>
    <scope>NUCLEOTIDE SEQUENCE [LARGE SCALE GENOMIC DNA]</scope>
    <source>
        <strain evidence="3 4">NBRC 106168</strain>
    </source>
</reference>
<evidence type="ECO:0000313" key="3">
    <source>
        <dbReference type="EMBL" id="GEO21750.1"/>
    </source>
</evidence>
<accession>A0A512CCC7</accession>
<dbReference type="AlphaFoldDB" id="A0A512CCC7"/>
<feature type="region of interest" description="Disordered" evidence="1">
    <location>
        <begin position="106"/>
        <end position="127"/>
    </location>
</feature>
<protein>
    <submittedName>
        <fullName evidence="3">Uncharacterized protein</fullName>
    </submittedName>
</protein>
<sequence>MADKINNLDKLFKSTLANHAVTPEPAVWDKLSNRLDNKEKPVILVWWKWVAAAAVVIISCWLMYQPTDQTLKNIASLSVGDTKFIEKTPFSVPPTRKIMGKGMDKLPDANSHTGSKKIETPNNPTTKKAEPFAVEKMAEPKAERTREQRHQVLEDIDTPKRDVLTTPTINQHAFDPTIALMEEEKKDTNGDYSVKIVSNGYAIQPEKEKLVEGLENKIGGFFTKVDEGFGGLQDAKNNLFASLTTKRDKKKN</sequence>
<keyword evidence="2" id="KW-0812">Transmembrane</keyword>
<dbReference type="RefSeq" id="WP_020889511.1">
    <property type="nucleotide sequence ID" value="NZ_BJYV01000009.1"/>
</dbReference>
<evidence type="ECO:0000256" key="2">
    <source>
        <dbReference type="SAM" id="Phobius"/>
    </source>
</evidence>
<evidence type="ECO:0000313" key="4">
    <source>
        <dbReference type="Proteomes" id="UP000321301"/>
    </source>
</evidence>
<feature type="transmembrane region" description="Helical" evidence="2">
    <location>
        <begin position="42"/>
        <end position="64"/>
    </location>
</feature>